<keyword evidence="3" id="KW-0747">Spliceosome</keyword>
<evidence type="ECO:0000256" key="1">
    <source>
        <dbReference type="ARBA" id="ARBA00010506"/>
    </source>
</evidence>
<dbReference type="Proteomes" id="UP000078046">
    <property type="component" value="Unassembled WGS sequence"/>
</dbReference>
<evidence type="ECO:0000256" key="5">
    <source>
        <dbReference type="ARBA" id="ARBA00022763"/>
    </source>
</evidence>
<keyword evidence="8" id="KW-0508">mRNA splicing</keyword>
<gene>
    <name evidence="16" type="ORF">A3Q56_01965</name>
</gene>
<evidence type="ECO:0000259" key="14">
    <source>
        <dbReference type="PROSITE" id="PS50090"/>
    </source>
</evidence>
<feature type="region of interest" description="Disordered" evidence="13">
    <location>
        <begin position="115"/>
        <end position="140"/>
    </location>
</feature>
<keyword evidence="4" id="KW-0677">Repeat</keyword>
<evidence type="ECO:0000256" key="3">
    <source>
        <dbReference type="ARBA" id="ARBA00022728"/>
    </source>
</evidence>
<feature type="domain" description="HTH myb-type" evidence="15">
    <location>
        <begin position="1"/>
        <end position="58"/>
    </location>
</feature>
<keyword evidence="5" id="KW-0227">DNA damage</keyword>
<reference evidence="16 17" key="1">
    <citation type="submission" date="2016-04" db="EMBL/GenBank/DDBJ databases">
        <title>The genome of Intoshia linei affirms orthonectids as highly simplified spiralians.</title>
        <authorList>
            <person name="Mikhailov K.V."/>
            <person name="Slusarev G.S."/>
            <person name="Nikitin M.A."/>
            <person name="Logacheva M.D."/>
            <person name="Penin A."/>
            <person name="Aleoshin V."/>
            <person name="Panchin Y.V."/>
        </authorList>
    </citation>
    <scope>NUCLEOTIDE SEQUENCE [LARGE SCALE GENOMIC DNA]</scope>
    <source>
        <strain evidence="16">Intl2013</strain>
        <tissue evidence="16">Whole animal</tissue>
    </source>
</reference>
<keyword evidence="6 12" id="KW-0175">Coiled coil</keyword>
<dbReference type="FunFam" id="1.10.10.60:FF:000021">
    <property type="entry name" value="CDC5 cell division cycle 5-like"/>
    <property type="match status" value="1"/>
</dbReference>
<dbReference type="Gene3D" id="1.10.10.60">
    <property type="entry name" value="Homeodomain-like"/>
    <property type="match status" value="2"/>
</dbReference>
<evidence type="ECO:0000256" key="2">
    <source>
        <dbReference type="ARBA" id="ARBA00022664"/>
    </source>
</evidence>
<feature type="coiled-coil region" evidence="12">
    <location>
        <begin position="701"/>
        <end position="774"/>
    </location>
</feature>
<dbReference type="PROSITE" id="PS51294">
    <property type="entry name" value="HTH_MYB"/>
    <property type="match status" value="2"/>
</dbReference>
<evidence type="ECO:0000256" key="7">
    <source>
        <dbReference type="ARBA" id="ARBA00023125"/>
    </source>
</evidence>
<evidence type="ECO:0000256" key="10">
    <source>
        <dbReference type="ARBA" id="ARBA00023242"/>
    </source>
</evidence>
<keyword evidence="9" id="KW-0234">DNA repair</keyword>
<dbReference type="SMART" id="SM00717">
    <property type="entry name" value="SANT"/>
    <property type="match status" value="2"/>
</dbReference>
<feature type="domain" description="HTH myb-type" evidence="15">
    <location>
        <begin position="59"/>
        <end position="108"/>
    </location>
</feature>
<dbReference type="InterPro" id="IPR017930">
    <property type="entry name" value="Myb_dom"/>
</dbReference>
<organism evidence="16 17">
    <name type="scientific">Intoshia linei</name>
    <dbReference type="NCBI Taxonomy" id="1819745"/>
    <lineage>
        <taxon>Eukaryota</taxon>
        <taxon>Metazoa</taxon>
        <taxon>Spiralia</taxon>
        <taxon>Lophotrochozoa</taxon>
        <taxon>Mesozoa</taxon>
        <taxon>Orthonectida</taxon>
        <taxon>Rhopaluridae</taxon>
        <taxon>Intoshia</taxon>
    </lineage>
</organism>
<dbReference type="Pfam" id="PF13921">
    <property type="entry name" value="Myb_DNA-bind_6"/>
    <property type="match status" value="1"/>
</dbReference>
<comment type="caution">
    <text evidence="16">The sequence shown here is derived from an EMBL/GenBank/DDBJ whole genome shotgun (WGS) entry which is preliminary data.</text>
</comment>
<dbReference type="InterPro" id="IPR009057">
    <property type="entry name" value="Homeodomain-like_sf"/>
</dbReference>
<dbReference type="PANTHER" id="PTHR45885:SF1">
    <property type="entry name" value="CELL DIVISION CYCLE 5-LIKE PROTEIN"/>
    <property type="match status" value="1"/>
</dbReference>
<keyword evidence="7" id="KW-0238">DNA-binding</keyword>
<dbReference type="InterPro" id="IPR021786">
    <property type="entry name" value="Cdc5p/Cef1_C"/>
</dbReference>
<dbReference type="Pfam" id="PF11831">
    <property type="entry name" value="Myb_Cef"/>
    <property type="match status" value="1"/>
</dbReference>
<dbReference type="GO" id="GO:0000977">
    <property type="term" value="F:RNA polymerase II transcription regulatory region sequence-specific DNA binding"/>
    <property type="evidence" value="ECO:0007669"/>
    <property type="project" value="TreeGrafter"/>
</dbReference>
<dbReference type="CDD" id="cd11659">
    <property type="entry name" value="SANT_CDC5_II"/>
    <property type="match status" value="1"/>
</dbReference>
<dbReference type="GO" id="GO:0000974">
    <property type="term" value="C:Prp19 complex"/>
    <property type="evidence" value="ECO:0007669"/>
    <property type="project" value="InterPro"/>
</dbReference>
<evidence type="ECO:0000256" key="12">
    <source>
        <dbReference type="SAM" id="Coils"/>
    </source>
</evidence>
<dbReference type="GO" id="GO:0000981">
    <property type="term" value="F:DNA-binding transcription factor activity, RNA polymerase II-specific"/>
    <property type="evidence" value="ECO:0007669"/>
    <property type="project" value="TreeGrafter"/>
</dbReference>
<evidence type="ECO:0000313" key="16">
    <source>
        <dbReference type="EMBL" id="OAF70328.1"/>
    </source>
</evidence>
<dbReference type="SUPFAM" id="SSF46689">
    <property type="entry name" value="Homeodomain-like"/>
    <property type="match status" value="1"/>
</dbReference>
<dbReference type="InterPro" id="IPR047242">
    <property type="entry name" value="CDC5L/Cef1"/>
</dbReference>
<evidence type="ECO:0000256" key="6">
    <source>
        <dbReference type="ARBA" id="ARBA00023054"/>
    </source>
</evidence>
<evidence type="ECO:0000256" key="9">
    <source>
        <dbReference type="ARBA" id="ARBA00023204"/>
    </source>
</evidence>
<dbReference type="EMBL" id="LWCA01000160">
    <property type="protein sequence ID" value="OAF70328.1"/>
    <property type="molecule type" value="Genomic_DNA"/>
</dbReference>
<keyword evidence="10" id="KW-0539">Nucleus</keyword>
<dbReference type="GO" id="GO:0000398">
    <property type="term" value="P:mRNA splicing, via spliceosome"/>
    <property type="evidence" value="ECO:0007669"/>
    <property type="project" value="InterPro"/>
</dbReference>
<evidence type="ECO:0000259" key="15">
    <source>
        <dbReference type="PROSITE" id="PS51294"/>
    </source>
</evidence>
<feature type="domain" description="Myb-like" evidence="14">
    <location>
        <begin position="55"/>
        <end position="104"/>
    </location>
</feature>
<dbReference type="GO" id="GO:0005681">
    <property type="term" value="C:spliceosomal complex"/>
    <property type="evidence" value="ECO:0007669"/>
    <property type="project" value="UniProtKB-KW"/>
</dbReference>
<dbReference type="InterPro" id="IPR047240">
    <property type="entry name" value="SANT_CDC5L_II"/>
</dbReference>
<dbReference type="GO" id="GO:0006281">
    <property type="term" value="P:DNA repair"/>
    <property type="evidence" value="ECO:0007669"/>
    <property type="project" value="UniProtKB-KW"/>
</dbReference>
<comment type="similarity">
    <text evidence="1">Belongs to the CEF1 family.</text>
</comment>
<protein>
    <submittedName>
        <fullName evidence="16">Pre-mRNA-splicing factor CEF1</fullName>
    </submittedName>
</protein>
<dbReference type="PROSITE" id="PS50090">
    <property type="entry name" value="MYB_LIKE"/>
    <property type="match status" value="2"/>
</dbReference>
<evidence type="ECO:0000256" key="4">
    <source>
        <dbReference type="ARBA" id="ARBA00022737"/>
    </source>
</evidence>
<proteinExistence type="inferred from homology"/>
<keyword evidence="17" id="KW-1185">Reference proteome</keyword>
<dbReference type="AlphaFoldDB" id="A0A177B7Q8"/>
<dbReference type="CDD" id="cd00167">
    <property type="entry name" value="SANT"/>
    <property type="match status" value="1"/>
</dbReference>
<dbReference type="PANTHER" id="PTHR45885">
    <property type="entry name" value="CELL DIVISION CYCLE 5-LIKE PROTEIN"/>
    <property type="match status" value="1"/>
</dbReference>
<keyword evidence="11" id="KW-0131">Cell cycle</keyword>
<dbReference type="InterPro" id="IPR001005">
    <property type="entry name" value="SANT/Myb"/>
</dbReference>
<sequence>MPRIMIKGGVWRNTEDEILKAAVMKYGKNQWARIASLLHRKSAKQCKARWFEWLNPSIKKTDWSKEEEEKLLHMAKLMPTQWRTIAPIVGRTATQCLEHYEYLLDKAENRIGDENYQNPRNLRVGEIDPLPEAKPAKPDPIDMDEDELEMLSEARARLANTQGKKAKRKARERQLGEARRLASLQKTRELKAAGIGKPRVFKFNKRTIDGVDYAKEIPFQKKPLPGFHDTSSELYNGAIPNFHSLRRSQIEEKSVKATEVKAKEKDAEHFRKRKENNNDLKIAEPLQAKRNRLILPEPQISDVELEKIVKSNKSGTEALNLARTDGKLSSKALLQNYESTRLEESARSMNYRTPANSESNIMRESRNLIALNEVDTPLKGGENTPLVGPTTNSTDVSKIFKTPCLSDDFKTPSMTPNYSQFQTPIITPIRDNLNTDTQFKENLLKDLQTLPLPKNDFDIVLSQENEDESELQRVKESHTSLTIEDKEQTETYLREMEIQKKAEEMKTRSQVIQRNLERPCRINSAILKTPLNSTNENLNEIQKAEELIKAEMLLMLHYDYLNDPSSNQLYEASQQKNKLEFTKQSTTYLKQHDYAHFQIEEINSSRDLINQEIKYVKKKMEHGEISSDVYSKVWNDCYSQILYLPDENRHVRSNLASKKERINSYSHDLEMNRKLMTKEAKKASKLEKKIHIYYGGYKNKLAEVSKKMDAIYDALDNANIEFEAYKKLKSNEEAAIPKRIWKIKEEVIKQVNRENNLQKKYENLQYQLQSKKDECDLINLQIEQKRNLKIEKIHPKKNVPDVQMQSVVE</sequence>
<name>A0A177B7Q8_9BILA</name>
<evidence type="ECO:0000256" key="13">
    <source>
        <dbReference type="SAM" id="MobiDB-lite"/>
    </source>
</evidence>
<evidence type="ECO:0000313" key="17">
    <source>
        <dbReference type="Proteomes" id="UP000078046"/>
    </source>
</evidence>
<dbReference type="OrthoDB" id="1410009at2759"/>
<accession>A0A177B7Q8</accession>
<keyword evidence="2" id="KW-0507">mRNA processing</keyword>
<feature type="domain" description="Myb-like" evidence="14">
    <location>
        <begin position="3"/>
        <end position="54"/>
    </location>
</feature>
<evidence type="ECO:0000256" key="8">
    <source>
        <dbReference type="ARBA" id="ARBA00023187"/>
    </source>
</evidence>
<evidence type="ECO:0000256" key="11">
    <source>
        <dbReference type="ARBA" id="ARBA00023306"/>
    </source>
</evidence>
<dbReference type="FunFam" id="1.10.10.60:FF:000091">
    <property type="entry name" value="CDC5 cell division cycle 5-like"/>
    <property type="match status" value="1"/>
</dbReference>